<feature type="signal peptide" evidence="1">
    <location>
        <begin position="1"/>
        <end position="26"/>
    </location>
</feature>
<dbReference type="Proteomes" id="UP000235672">
    <property type="component" value="Unassembled WGS sequence"/>
</dbReference>
<dbReference type="AlphaFoldDB" id="A0A2J6QLD3"/>
<evidence type="ECO:0000256" key="1">
    <source>
        <dbReference type="SAM" id="SignalP"/>
    </source>
</evidence>
<accession>A0A2J6QLD3</accession>
<dbReference type="STRING" id="1745343.A0A2J6QLD3"/>
<dbReference type="EMBL" id="KZ613466">
    <property type="protein sequence ID" value="PMD27081.1"/>
    <property type="molecule type" value="Genomic_DNA"/>
</dbReference>
<proteinExistence type="predicted"/>
<dbReference type="OrthoDB" id="3554588at2759"/>
<feature type="chain" id="PRO_5014435718" description="Granulins domain-containing protein" evidence="1">
    <location>
        <begin position="27"/>
        <end position="244"/>
    </location>
</feature>
<name>A0A2J6QLD3_9HELO</name>
<keyword evidence="3" id="KW-1185">Reference proteome</keyword>
<protein>
    <recommendedName>
        <fullName evidence="4">Granulins domain-containing protein</fullName>
    </recommendedName>
</protein>
<evidence type="ECO:0000313" key="3">
    <source>
        <dbReference type="Proteomes" id="UP000235672"/>
    </source>
</evidence>
<organism evidence="2 3">
    <name type="scientific">Hyaloscypha hepaticicola</name>
    <dbReference type="NCBI Taxonomy" id="2082293"/>
    <lineage>
        <taxon>Eukaryota</taxon>
        <taxon>Fungi</taxon>
        <taxon>Dikarya</taxon>
        <taxon>Ascomycota</taxon>
        <taxon>Pezizomycotina</taxon>
        <taxon>Leotiomycetes</taxon>
        <taxon>Helotiales</taxon>
        <taxon>Hyaloscyphaceae</taxon>
        <taxon>Hyaloscypha</taxon>
    </lineage>
</organism>
<sequence>MARFASIFTAAIIFLCSSGWCNLADGWKTANEEADLNGDADPQLERSAPRHPAVFVGENLHDALYSAPDLSKRGTSFLEGRTLDGPALLASWLGIRQLTCDNSNYFVCANNPSRCCPNGDGCCPPGTVSQCCPAGTKCCENSIFCVDQGGSCCGTGGTCDPPTPNCCEGIACYPDGAECCANGGYCPSGSVCVLNEGAVKCSSAGVVAPTPSSTVPPSTSTTPAVIFTYYYYTITWSVCHRSQL</sequence>
<evidence type="ECO:0000313" key="2">
    <source>
        <dbReference type="EMBL" id="PMD27081.1"/>
    </source>
</evidence>
<keyword evidence="1" id="KW-0732">Signal</keyword>
<gene>
    <name evidence="2" type="ORF">NA56DRAFT_224888</name>
</gene>
<reference evidence="2 3" key="1">
    <citation type="submission" date="2016-05" db="EMBL/GenBank/DDBJ databases">
        <title>A degradative enzymes factory behind the ericoid mycorrhizal symbiosis.</title>
        <authorList>
            <consortium name="DOE Joint Genome Institute"/>
            <person name="Martino E."/>
            <person name="Morin E."/>
            <person name="Grelet G."/>
            <person name="Kuo A."/>
            <person name="Kohler A."/>
            <person name="Daghino S."/>
            <person name="Barry K."/>
            <person name="Choi C."/>
            <person name="Cichocki N."/>
            <person name="Clum A."/>
            <person name="Copeland A."/>
            <person name="Hainaut M."/>
            <person name="Haridas S."/>
            <person name="Labutti K."/>
            <person name="Lindquist E."/>
            <person name="Lipzen A."/>
            <person name="Khouja H.-R."/>
            <person name="Murat C."/>
            <person name="Ohm R."/>
            <person name="Olson A."/>
            <person name="Spatafora J."/>
            <person name="Veneault-Fourrey C."/>
            <person name="Henrissat B."/>
            <person name="Grigoriev I."/>
            <person name="Martin F."/>
            <person name="Perotto S."/>
        </authorList>
    </citation>
    <scope>NUCLEOTIDE SEQUENCE [LARGE SCALE GENOMIC DNA]</scope>
    <source>
        <strain evidence="2 3">UAMH 7357</strain>
    </source>
</reference>
<evidence type="ECO:0008006" key="4">
    <source>
        <dbReference type="Google" id="ProtNLM"/>
    </source>
</evidence>